<name>A0AAE1HGF3_9NEOP</name>
<dbReference type="Pfam" id="PF04500">
    <property type="entry name" value="FLYWCH"/>
    <property type="match status" value="1"/>
</dbReference>
<evidence type="ECO:0000259" key="5">
    <source>
        <dbReference type="Pfam" id="PF04500"/>
    </source>
</evidence>
<dbReference type="EMBL" id="JAHWGI010001024">
    <property type="protein sequence ID" value="KAK3920905.1"/>
    <property type="molecule type" value="Genomic_DNA"/>
</dbReference>
<keyword evidence="2" id="KW-0863">Zinc-finger</keyword>
<feature type="compositionally biased region" description="Acidic residues" evidence="4">
    <location>
        <begin position="88"/>
        <end position="141"/>
    </location>
</feature>
<keyword evidence="7" id="KW-1185">Reference proteome</keyword>
<keyword evidence="3" id="KW-0862">Zinc</keyword>
<feature type="domain" description="FLYWCH-type" evidence="5">
    <location>
        <begin position="8"/>
        <end position="65"/>
    </location>
</feature>
<evidence type="ECO:0000256" key="4">
    <source>
        <dbReference type="SAM" id="MobiDB-lite"/>
    </source>
</evidence>
<dbReference type="Gene3D" id="2.20.25.240">
    <property type="match status" value="1"/>
</dbReference>
<keyword evidence="6" id="KW-0804">Transcription</keyword>
<dbReference type="GO" id="GO:0008270">
    <property type="term" value="F:zinc ion binding"/>
    <property type="evidence" value="ECO:0007669"/>
    <property type="project" value="UniProtKB-KW"/>
</dbReference>
<gene>
    <name evidence="6" type="ORF">KUF71_010142</name>
</gene>
<protein>
    <submittedName>
        <fullName evidence="6">DNA-directed RNA polymerase II subunit RPB1</fullName>
    </submittedName>
</protein>
<sequence>MSFKIIQLQSGGRKLVSEGFTFHLRLRRNDKTYWKCAQRNCPSTAITTRNNRNHIEIQNSTPHTHDPSEDREFAEKSESEDEKHKSDEGEEEQDNDVSDEEEEDEHESDEEEEDEHESDEEEEDENESDEEEDSETEEEDVQWEKWEEASTDEEMSDEEMSGEEESEAFILHIEKDRQTSKSSAPHIAPTAPHISPSAPHISPTAPHISPSAPHISPTAPHIAPTAPHIAPTAPHISPSAPHIAPTAPHIAPTAPHISPSAPHIAPTAPHIAPTAPHISPSAPHKNSVWCYVDVLQREVRVDYKTSISLDANFESTEERTPTRVVLLDPLPEEDDRLNNRTHVVLTPKAPFESWKTLEQLRTEGPVLNTFNGKRCNRPRRPCQ</sequence>
<reference evidence="6" key="1">
    <citation type="submission" date="2021-07" db="EMBL/GenBank/DDBJ databases">
        <authorList>
            <person name="Catto M.A."/>
            <person name="Jacobson A."/>
            <person name="Kennedy G."/>
            <person name="Labadie P."/>
            <person name="Hunt B.G."/>
            <person name="Srinivasan R."/>
        </authorList>
    </citation>
    <scope>NUCLEOTIDE SEQUENCE</scope>
    <source>
        <strain evidence="6">PL_HMW_Pooled</strain>
        <tissue evidence="6">Head</tissue>
    </source>
</reference>
<feature type="compositionally biased region" description="Acidic residues" evidence="4">
    <location>
        <begin position="149"/>
        <end position="165"/>
    </location>
</feature>
<keyword evidence="6" id="KW-0240">DNA-directed RNA polymerase</keyword>
<evidence type="ECO:0000256" key="2">
    <source>
        <dbReference type="ARBA" id="ARBA00022771"/>
    </source>
</evidence>
<dbReference type="AlphaFoldDB" id="A0AAE1HGF3"/>
<comment type="caution">
    <text evidence="6">The sequence shown here is derived from an EMBL/GenBank/DDBJ whole genome shotgun (WGS) entry which is preliminary data.</text>
</comment>
<organism evidence="6 7">
    <name type="scientific">Frankliniella fusca</name>
    <dbReference type="NCBI Taxonomy" id="407009"/>
    <lineage>
        <taxon>Eukaryota</taxon>
        <taxon>Metazoa</taxon>
        <taxon>Ecdysozoa</taxon>
        <taxon>Arthropoda</taxon>
        <taxon>Hexapoda</taxon>
        <taxon>Insecta</taxon>
        <taxon>Pterygota</taxon>
        <taxon>Neoptera</taxon>
        <taxon>Paraneoptera</taxon>
        <taxon>Thysanoptera</taxon>
        <taxon>Terebrantia</taxon>
        <taxon>Thripoidea</taxon>
        <taxon>Thripidae</taxon>
        <taxon>Frankliniella</taxon>
    </lineage>
</organism>
<evidence type="ECO:0000256" key="1">
    <source>
        <dbReference type="ARBA" id="ARBA00022723"/>
    </source>
</evidence>
<proteinExistence type="predicted"/>
<dbReference type="Proteomes" id="UP001219518">
    <property type="component" value="Unassembled WGS sequence"/>
</dbReference>
<accession>A0AAE1HGF3</accession>
<feature type="compositionally biased region" description="Basic and acidic residues" evidence="4">
    <location>
        <begin position="63"/>
        <end position="87"/>
    </location>
</feature>
<evidence type="ECO:0000313" key="7">
    <source>
        <dbReference type="Proteomes" id="UP001219518"/>
    </source>
</evidence>
<keyword evidence="1" id="KW-0479">Metal-binding</keyword>
<evidence type="ECO:0000256" key="3">
    <source>
        <dbReference type="ARBA" id="ARBA00022833"/>
    </source>
</evidence>
<reference evidence="6" key="2">
    <citation type="journal article" date="2023" name="BMC Genomics">
        <title>Pest status, molecular evolution, and epigenetic factors derived from the genome assembly of Frankliniella fusca, a thysanopteran phytovirus vector.</title>
        <authorList>
            <person name="Catto M.A."/>
            <person name="Labadie P.E."/>
            <person name="Jacobson A.L."/>
            <person name="Kennedy G.G."/>
            <person name="Srinivasan R."/>
            <person name="Hunt B.G."/>
        </authorList>
    </citation>
    <scope>NUCLEOTIDE SEQUENCE</scope>
    <source>
        <strain evidence="6">PL_HMW_Pooled</strain>
    </source>
</reference>
<dbReference type="GO" id="GO:0000428">
    <property type="term" value="C:DNA-directed RNA polymerase complex"/>
    <property type="evidence" value="ECO:0007669"/>
    <property type="project" value="UniProtKB-KW"/>
</dbReference>
<evidence type="ECO:0000313" key="6">
    <source>
        <dbReference type="EMBL" id="KAK3920905.1"/>
    </source>
</evidence>
<feature type="region of interest" description="Disordered" evidence="4">
    <location>
        <begin position="57"/>
        <end position="165"/>
    </location>
</feature>
<dbReference type="InterPro" id="IPR007588">
    <property type="entry name" value="Znf_FLYWCH"/>
</dbReference>